<dbReference type="InterPro" id="IPR012871">
    <property type="entry name" value="DUF1668_ORYSA"/>
</dbReference>
<dbReference type="Gene3D" id="2.120.10.80">
    <property type="entry name" value="Kelch-type beta propeller"/>
    <property type="match status" value="1"/>
</dbReference>
<organism evidence="2 5">
    <name type="scientific">Escallonia rubra</name>
    <dbReference type="NCBI Taxonomy" id="112253"/>
    <lineage>
        <taxon>Eukaryota</taxon>
        <taxon>Viridiplantae</taxon>
        <taxon>Streptophyta</taxon>
        <taxon>Embryophyta</taxon>
        <taxon>Tracheophyta</taxon>
        <taxon>Spermatophyta</taxon>
        <taxon>Magnoliopsida</taxon>
        <taxon>eudicotyledons</taxon>
        <taxon>Gunneridae</taxon>
        <taxon>Pentapetalae</taxon>
        <taxon>asterids</taxon>
        <taxon>campanulids</taxon>
        <taxon>Escalloniales</taxon>
        <taxon>Escalloniaceae</taxon>
        <taxon>Escallonia</taxon>
    </lineage>
</organism>
<accession>A0AA88UL05</accession>
<dbReference type="EMBL" id="JAVXUO010000770">
    <property type="protein sequence ID" value="KAK2989245.1"/>
    <property type="molecule type" value="Genomic_DNA"/>
</dbReference>
<dbReference type="Proteomes" id="UP001187471">
    <property type="component" value="Unassembled WGS sequence"/>
</dbReference>
<dbReference type="AlphaFoldDB" id="A0AA88UL05"/>
<evidence type="ECO:0000313" key="5">
    <source>
        <dbReference type="Proteomes" id="UP001187471"/>
    </source>
</evidence>
<keyword evidence="5" id="KW-1185">Reference proteome</keyword>
<protein>
    <submittedName>
        <fullName evidence="2">Uncharacterized protein</fullName>
    </submittedName>
</protein>
<evidence type="ECO:0000313" key="3">
    <source>
        <dbReference type="EMBL" id="KAK2988041.1"/>
    </source>
</evidence>
<reference evidence="2" key="1">
    <citation type="submission" date="2022-12" db="EMBL/GenBank/DDBJ databases">
        <title>Draft genome assemblies for two species of Escallonia (Escalloniales).</title>
        <authorList>
            <person name="Chanderbali A."/>
            <person name="Dervinis C."/>
            <person name="Anghel I."/>
            <person name="Soltis D."/>
            <person name="Soltis P."/>
            <person name="Zapata F."/>
        </authorList>
    </citation>
    <scope>NUCLEOTIDE SEQUENCE</scope>
    <source>
        <strain evidence="2">UCBG92.1500</strain>
        <tissue evidence="2">Leaf</tissue>
    </source>
</reference>
<feature type="region of interest" description="Disordered" evidence="1">
    <location>
        <begin position="20"/>
        <end position="42"/>
    </location>
</feature>
<dbReference type="SUPFAM" id="SSF117281">
    <property type="entry name" value="Kelch motif"/>
    <property type="match status" value="1"/>
</dbReference>
<dbReference type="EMBL" id="JAVXUO010001151">
    <property type="protein sequence ID" value="KAK2985468.1"/>
    <property type="molecule type" value="Genomic_DNA"/>
</dbReference>
<sequence>MSVGAKATLVVTPVNEEETDTCLQFRPSASSENEEAKEDQEEKKVVTEKRVLYLVCEFAAGDHACKIYPIEVGPGAPAKEVASLRPPTAPPKSVISFSFGHYPVYRGYVAIGRLIYMVGGERGTILKDVTVFDTVTCSVRQASPMVYPKYDPTIVGPIRGVCDARDPDVKETWRCFVIGDELASHDFEALDVQFFHSGREPTSRWTSLPLPPVSRVERPAIWATATGYRIYSHAIIKDISVILLATLGEGVFSYHVSECIWTRIDCSSPRPGPGTRIILPFRKTATFFGPLGEYIACSPKYYPGVLAELITVLFDLMVLNQNAK</sequence>
<dbReference type="InterPro" id="IPR015915">
    <property type="entry name" value="Kelch-typ_b-propeller"/>
</dbReference>
<comment type="caution">
    <text evidence="2">The sequence shown here is derived from an EMBL/GenBank/DDBJ whole genome shotgun (WGS) entry which is preliminary data.</text>
</comment>
<evidence type="ECO:0000313" key="4">
    <source>
        <dbReference type="EMBL" id="KAK2989245.1"/>
    </source>
</evidence>
<dbReference type="EMBL" id="JAVXUO010000921">
    <property type="protein sequence ID" value="KAK2988041.1"/>
    <property type="molecule type" value="Genomic_DNA"/>
</dbReference>
<evidence type="ECO:0000256" key="1">
    <source>
        <dbReference type="SAM" id="MobiDB-lite"/>
    </source>
</evidence>
<evidence type="ECO:0000313" key="2">
    <source>
        <dbReference type="EMBL" id="KAK2985468.1"/>
    </source>
</evidence>
<gene>
    <name evidence="3" type="ORF">RJ640_002055</name>
    <name evidence="2" type="ORF">RJ640_030995</name>
    <name evidence="4" type="ORF">RJ640_030997</name>
</gene>
<dbReference type="Pfam" id="PF07893">
    <property type="entry name" value="DUF1668"/>
    <property type="match status" value="1"/>
</dbReference>
<name>A0AA88UL05_9ASTE</name>
<proteinExistence type="predicted"/>